<sequence>SRYLLFCDPLRKSVGTATTFSLQAGFFCSPSGTGGAGSPLAPFLDSFDNQTFSTALTVFAGAIMSARALRLRRMKTASAAIIMIAITAKTPITAPIGKPSASDVRLSALGSLPQLSVALAGKLAPLNMYLPLSYSLH</sequence>
<dbReference type="Proteomes" id="UP001432322">
    <property type="component" value="Unassembled WGS sequence"/>
</dbReference>
<reference evidence="1" key="1">
    <citation type="submission" date="2023-10" db="EMBL/GenBank/DDBJ databases">
        <title>Genome assembly of Pristionchus species.</title>
        <authorList>
            <person name="Yoshida K."/>
            <person name="Sommer R.J."/>
        </authorList>
    </citation>
    <scope>NUCLEOTIDE SEQUENCE</scope>
    <source>
        <strain evidence="1">RS5133</strain>
    </source>
</reference>
<dbReference type="EMBL" id="BTSY01000003">
    <property type="protein sequence ID" value="GMT17744.1"/>
    <property type="molecule type" value="Genomic_DNA"/>
</dbReference>
<evidence type="ECO:0000313" key="1">
    <source>
        <dbReference type="EMBL" id="GMT17744.1"/>
    </source>
</evidence>
<organism evidence="1 2">
    <name type="scientific">Pristionchus fissidentatus</name>
    <dbReference type="NCBI Taxonomy" id="1538716"/>
    <lineage>
        <taxon>Eukaryota</taxon>
        <taxon>Metazoa</taxon>
        <taxon>Ecdysozoa</taxon>
        <taxon>Nematoda</taxon>
        <taxon>Chromadorea</taxon>
        <taxon>Rhabditida</taxon>
        <taxon>Rhabditina</taxon>
        <taxon>Diplogasteromorpha</taxon>
        <taxon>Diplogasteroidea</taxon>
        <taxon>Neodiplogasteridae</taxon>
        <taxon>Pristionchus</taxon>
    </lineage>
</organism>
<keyword evidence="2" id="KW-1185">Reference proteome</keyword>
<evidence type="ECO:0000313" key="2">
    <source>
        <dbReference type="Proteomes" id="UP001432322"/>
    </source>
</evidence>
<feature type="non-terminal residue" evidence="1">
    <location>
        <position position="137"/>
    </location>
</feature>
<protein>
    <submittedName>
        <fullName evidence="1">Uncharacterized protein</fullName>
    </submittedName>
</protein>
<dbReference type="AlphaFoldDB" id="A0AAV5VH38"/>
<name>A0AAV5VH38_9BILA</name>
<proteinExistence type="predicted"/>
<accession>A0AAV5VH38</accession>
<gene>
    <name evidence="1" type="ORF">PFISCL1PPCAC_9041</name>
</gene>
<comment type="caution">
    <text evidence="1">The sequence shown here is derived from an EMBL/GenBank/DDBJ whole genome shotgun (WGS) entry which is preliminary data.</text>
</comment>
<feature type="non-terminal residue" evidence="1">
    <location>
        <position position="1"/>
    </location>
</feature>